<keyword evidence="1" id="KW-0812">Transmembrane</keyword>
<organism evidence="2 3">
    <name type="scientific">Plasmodium ovale curtisi</name>
    <dbReference type="NCBI Taxonomy" id="864141"/>
    <lineage>
        <taxon>Eukaryota</taxon>
        <taxon>Sar</taxon>
        <taxon>Alveolata</taxon>
        <taxon>Apicomplexa</taxon>
        <taxon>Aconoidasida</taxon>
        <taxon>Haemosporida</taxon>
        <taxon>Plasmodiidae</taxon>
        <taxon>Plasmodium</taxon>
        <taxon>Plasmodium (Plasmodium)</taxon>
    </lineage>
</organism>
<reference evidence="3" key="1">
    <citation type="submission" date="2016-05" db="EMBL/GenBank/DDBJ databases">
        <authorList>
            <person name="Naeem Raeece"/>
        </authorList>
    </citation>
    <scope>NUCLEOTIDE SEQUENCE [LARGE SCALE GENOMIC DNA]</scope>
</reference>
<dbReference type="EMBL" id="FLQU01002197">
    <property type="protein sequence ID" value="SBS95891.1"/>
    <property type="molecule type" value="Genomic_DNA"/>
</dbReference>
<accession>A0A1A8WSM3</accession>
<evidence type="ECO:0000313" key="3">
    <source>
        <dbReference type="Proteomes" id="UP000078560"/>
    </source>
</evidence>
<feature type="transmembrane region" description="Helical" evidence="1">
    <location>
        <begin position="220"/>
        <end position="241"/>
    </location>
</feature>
<keyword evidence="1" id="KW-1133">Transmembrane helix</keyword>
<dbReference type="AlphaFoldDB" id="A0A1A8WSM3"/>
<sequence length="294" mass="34937">MSLEIPTIYNVASSYKEYKNELDTYKGHDVLMHTFDCDAFNNEFLRKSGGDVFRICYAVMNFLNLLMEKDNSYKDKGSKYLFHWLHVDVLGNKYPIQDTIILYKELHEKFNNEEGDNTLYKYINQINVHTSEQIVKLISIYDKLEHFNSEYVSKKEKVTCTGECIDLYNTYVDECRKGYDKDFCNELKNFREKYHFFIRKILSYEGEQYLLPPVESFNTLGVIIIPFTLILVTSLSFPIFYKFTAFGPWIRRIIGKNNNIWENINEETNHSLNPYEMENKNSENRSYNISYDSL</sequence>
<dbReference type="Proteomes" id="UP000078560">
    <property type="component" value="Unassembled WGS sequence"/>
</dbReference>
<proteinExistence type="predicted"/>
<name>A0A1A8WSM3_PLAOA</name>
<evidence type="ECO:0000256" key="1">
    <source>
        <dbReference type="SAM" id="Phobius"/>
    </source>
</evidence>
<protein>
    <submittedName>
        <fullName evidence="2">PIR Superfamily Protein</fullName>
    </submittedName>
</protein>
<dbReference type="Pfam" id="PF05795">
    <property type="entry name" value="Plasmodium_Vir"/>
    <property type="match status" value="1"/>
</dbReference>
<dbReference type="InterPro" id="IPR008780">
    <property type="entry name" value="Plasmodium_Vir"/>
</dbReference>
<gene>
    <name evidence="2" type="ORF">POVCU2_0099550</name>
</gene>
<evidence type="ECO:0000313" key="2">
    <source>
        <dbReference type="EMBL" id="SBS95891.1"/>
    </source>
</evidence>
<keyword evidence="1" id="KW-0472">Membrane</keyword>